<dbReference type="Proteomes" id="UP001198151">
    <property type="component" value="Unassembled WGS sequence"/>
</dbReference>
<comment type="caution">
    <text evidence="1">The sequence shown here is derived from an EMBL/GenBank/DDBJ whole genome shotgun (WGS) entry which is preliminary data.</text>
</comment>
<organism evidence="1 2">
    <name type="scientific">Ruminococcus turbiniformis</name>
    <dbReference type="NCBI Taxonomy" id="2881258"/>
    <lineage>
        <taxon>Bacteria</taxon>
        <taxon>Bacillati</taxon>
        <taxon>Bacillota</taxon>
        <taxon>Clostridia</taxon>
        <taxon>Eubacteriales</taxon>
        <taxon>Oscillospiraceae</taxon>
        <taxon>Ruminococcus</taxon>
    </lineage>
</organism>
<evidence type="ECO:0008006" key="3">
    <source>
        <dbReference type="Google" id="ProtNLM"/>
    </source>
</evidence>
<name>A0ABS8G343_9FIRM</name>
<reference evidence="1 2" key="1">
    <citation type="submission" date="2021-10" db="EMBL/GenBank/DDBJ databases">
        <title>Anaerobic single-cell dispensing facilitates the cultivation of human gut bacteria.</title>
        <authorList>
            <person name="Afrizal A."/>
        </authorList>
    </citation>
    <scope>NUCLEOTIDE SEQUENCE [LARGE SCALE GENOMIC DNA]</scope>
    <source>
        <strain evidence="1 2">CLA-AA-H200</strain>
    </source>
</reference>
<proteinExistence type="predicted"/>
<evidence type="ECO:0000313" key="2">
    <source>
        <dbReference type="Proteomes" id="UP001198151"/>
    </source>
</evidence>
<accession>A0ABS8G343</accession>
<dbReference type="RefSeq" id="WP_227708984.1">
    <property type="nucleotide sequence ID" value="NZ_JAJEQX010000043.1"/>
</dbReference>
<sequence>MAKRNRKSGRKRSGTGNTINRTFKSTLFIMLFEDKNNLLELYNAMTGKHYTDPGLLKINTLKNAIYMSMRNDLSFLIDGRLSLYEHQSTYNPNLPLRFLFYISQLYSGMTKNENLYGTAAVKLPPPEFIIFYNGEKEMPERMVRKLSDLYTVKTEEIRLELETVMLNISGDNNVPLKEACRTLRDYAVYTDKIREYTKTMELEEAVELAIRECLSEGILKEFLEKHRAEAKEMSIFEYNQERHMMQEREAAWNEGREAGRQEGIREGIEKGIQTGIEKGIQKGIQKGMEESLREIVRNMIQQGLSDEQIISYCNITSEELENYKKG</sequence>
<dbReference type="EMBL" id="JAJEQX010000043">
    <property type="protein sequence ID" value="MCC2256003.1"/>
    <property type="molecule type" value="Genomic_DNA"/>
</dbReference>
<keyword evidence="2" id="KW-1185">Reference proteome</keyword>
<gene>
    <name evidence="1" type="ORF">LKD70_16550</name>
</gene>
<protein>
    <recommendedName>
        <fullName evidence="3">Transposase (putative) YhgA-like domain-containing protein</fullName>
    </recommendedName>
</protein>
<evidence type="ECO:0000313" key="1">
    <source>
        <dbReference type="EMBL" id="MCC2256003.1"/>
    </source>
</evidence>